<dbReference type="PANTHER" id="PTHR37171:SF1">
    <property type="entry name" value="SERINE_THREONINE-PROTEIN KINASE YRZF-RELATED"/>
    <property type="match status" value="1"/>
</dbReference>
<dbReference type="Gene3D" id="1.10.510.10">
    <property type="entry name" value="Transferase(Phosphotransferase) domain 1"/>
    <property type="match status" value="1"/>
</dbReference>
<keyword evidence="3" id="KW-1185">Reference proteome</keyword>
<keyword evidence="1" id="KW-0472">Membrane</keyword>
<dbReference type="Proteomes" id="UP001489004">
    <property type="component" value="Unassembled WGS sequence"/>
</dbReference>
<comment type="caution">
    <text evidence="2">The sequence shown here is derived from an EMBL/GenBank/DDBJ whole genome shotgun (WGS) entry which is preliminary data.</text>
</comment>
<evidence type="ECO:0000313" key="2">
    <source>
        <dbReference type="EMBL" id="KAK9812813.1"/>
    </source>
</evidence>
<evidence type="ECO:0000256" key="1">
    <source>
        <dbReference type="SAM" id="Phobius"/>
    </source>
</evidence>
<name>A0AAW1PXB3_9CHLO</name>
<evidence type="ECO:0008006" key="4">
    <source>
        <dbReference type="Google" id="ProtNLM"/>
    </source>
</evidence>
<dbReference type="InterPro" id="IPR052396">
    <property type="entry name" value="Meiotic_Drive_Suppr_Kinase"/>
</dbReference>
<dbReference type="SUPFAM" id="SSF56112">
    <property type="entry name" value="Protein kinase-like (PK-like)"/>
    <property type="match status" value="1"/>
</dbReference>
<protein>
    <recommendedName>
        <fullName evidence="4">Protein kinase domain-containing protein</fullName>
    </recommendedName>
</protein>
<reference evidence="2 3" key="1">
    <citation type="journal article" date="2024" name="Nat. Commun.">
        <title>Phylogenomics reveals the evolutionary origins of lichenization in chlorophyte algae.</title>
        <authorList>
            <person name="Puginier C."/>
            <person name="Libourel C."/>
            <person name="Otte J."/>
            <person name="Skaloud P."/>
            <person name="Haon M."/>
            <person name="Grisel S."/>
            <person name="Petersen M."/>
            <person name="Berrin J.G."/>
            <person name="Delaux P.M."/>
            <person name="Dal Grande F."/>
            <person name="Keller J."/>
        </authorList>
    </citation>
    <scope>NUCLEOTIDE SEQUENCE [LARGE SCALE GENOMIC DNA]</scope>
    <source>
        <strain evidence="2 3">SAG 2043</strain>
    </source>
</reference>
<organism evidence="2 3">
    <name type="scientific">[Myrmecia] bisecta</name>
    <dbReference type="NCBI Taxonomy" id="41462"/>
    <lineage>
        <taxon>Eukaryota</taxon>
        <taxon>Viridiplantae</taxon>
        <taxon>Chlorophyta</taxon>
        <taxon>core chlorophytes</taxon>
        <taxon>Trebouxiophyceae</taxon>
        <taxon>Trebouxiales</taxon>
        <taxon>Trebouxiaceae</taxon>
        <taxon>Myrmecia</taxon>
    </lineage>
</organism>
<gene>
    <name evidence="2" type="ORF">WJX72_004214</name>
</gene>
<sequence>MIQLATYHHASTTASAPFCWARNGVHSANQPSHSQGLYVNTPERLVYDRGFDTAVSEWCAADDTEALQNCCSVPLTLYAYGQHSGETACNVAFFTSFLQPLNSILYAEGLLETAAFIAPAGSPRADTVSGLQPDFQFKPHNRPVGEGKTPDKLVLPADDLTEACRRDPSIRSYLDQEWTYILAYESYFGWLTSQDQTLFIMQGGIVSDLRGLPMVDFKELHRFKAIAYTESGSIGLGSYKGMDCAIKAIDLDTDDNIPMRREAFFLGQLQGLYCVPTLLFFGLTWWGASLCIVMSYIEGRHLKTDGSEPSQVRDSARAGLSDIHARTILHGDIRSPNIIVTPDLRVVFIDYDRAQHLARLADAEAEQHQLQALLNGPASP</sequence>
<dbReference type="PANTHER" id="PTHR37171">
    <property type="entry name" value="SERINE/THREONINE-PROTEIN KINASE YRZF-RELATED"/>
    <property type="match status" value="1"/>
</dbReference>
<keyword evidence="1" id="KW-0812">Transmembrane</keyword>
<dbReference type="EMBL" id="JALJOR010000008">
    <property type="protein sequence ID" value="KAK9812813.1"/>
    <property type="molecule type" value="Genomic_DNA"/>
</dbReference>
<dbReference type="AlphaFoldDB" id="A0AAW1PXB3"/>
<accession>A0AAW1PXB3</accession>
<keyword evidence="1" id="KW-1133">Transmembrane helix</keyword>
<evidence type="ECO:0000313" key="3">
    <source>
        <dbReference type="Proteomes" id="UP001489004"/>
    </source>
</evidence>
<feature type="transmembrane region" description="Helical" evidence="1">
    <location>
        <begin position="278"/>
        <end position="297"/>
    </location>
</feature>
<proteinExistence type="predicted"/>
<dbReference type="InterPro" id="IPR011009">
    <property type="entry name" value="Kinase-like_dom_sf"/>
</dbReference>